<evidence type="ECO:0000313" key="2">
    <source>
        <dbReference type="EMBL" id="CCC89788.1"/>
    </source>
</evidence>
<protein>
    <submittedName>
        <fullName evidence="2">Uncharacterized protein TCIL3000_3_2200</fullName>
    </submittedName>
</protein>
<sequence length="408" mass="45691">MQLSCTRYGGRKCTVPFFPLYLCISLAAEYRLTSRIKIYSAYWKMPSCERVAPNQFHSNESRLYTDRCVKELTHSRAFRDYVNHLEYNERIQLMWFVVPIGLTLAIYYHIFFLFPGGCSAKETGAEFSAPLHPLAAMLLTLFVLPSTVIAQISGFFEPVPEREVFKLIAYLTFVNISVVSFGGSWTHHPPYIVSHPPVQWLTGTTAQLGEVLWTTTFRSLPLQGVVVSTLLVHSWHNRGWRRAWVLPQPLLTVPIIFAFVAWVWYRLASPVCMFLLGATSGSGTEADVDDVISQIGGLMVKEILLSFSYPPQPNIFSDSLDCCHIWSSALTLSLLYFAGVLVIPIAKSLAGATSWLLPTHPTTWGLLFASCVATFFALIQRDNSSIMLLVALVVIMWSLGRNGFSVSG</sequence>
<name>G0UK83_TRYCI</name>
<dbReference type="VEuPathDB" id="TriTrypDB:TcIL3000_3_2200"/>
<proteinExistence type="predicted"/>
<keyword evidence="1" id="KW-0812">Transmembrane</keyword>
<feature type="transmembrane region" description="Helical" evidence="1">
    <location>
        <begin position="363"/>
        <end position="379"/>
    </location>
</feature>
<keyword evidence="1" id="KW-0472">Membrane</keyword>
<gene>
    <name evidence="2" type="ORF">TCIL3000_3_2200</name>
</gene>
<evidence type="ECO:0000256" key="1">
    <source>
        <dbReference type="SAM" id="Phobius"/>
    </source>
</evidence>
<feature type="transmembrane region" description="Helical" evidence="1">
    <location>
        <begin position="134"/>
        <end position="155"/>
    </location>
</feature>
<keyword evidence="1" id="KW-1133">Transmembrane helix</keyword>
<accession>G0UK83</accession>
<feature type="transmembrane region" description="Helical" evidence="1">
    <location>
        <begin position="167"/>
        <end position="186"/>
    </location>
</feature>
<dbReference type="EMBL" id="HE575316">
    <property type="protein sequence ID" value="CCC89788.1"/>
    <property type="molecule type" value="Genomic_DNA"/>
</dbReference>
<reference evidence="2" key="1">
    <citation type="journal article" date="2012" name="Proc. Natl. Acad. Sci. U.S.A.">
        <title>Antigenic diversity is generated by distinct evolutionary mechanisms in African trypanosome species.</title>
        <authorList>
            <person name="Jackson A.P."/>
            <person name="Berry A."/>
            <person name="Aslett M."/>
            <person name="Allison H.C."/>
            <person name="Burton P."/>
            <person name="Vavrova-Anderson J."/>
            <person name="Brown R."/>
            <person name="Browne H."/>
            <person name="Corton N."/>
            <person name="Hauser H."/>
            <person name="Gamble J."/>
            <person name="Gilderthorp R."/>
            <person name="Marcello L."/>
            <person name="McQuillan J."/>
            <person name="Otto T.D."/>
            <person name="Quail M.A."/>
            <person name="Sanders M.J."/>
            <person name="van Tonder A."/>
            <person name="Ginger M.L."/>
            <person name="Field M.C."/>
            <person name="Barry J.D."/>
            <person name="Hertz-Fowler C."/>
            <person name="Berriman M."/>
        </authorList>
    </citation>
    <scope>NUCLEOTIDE SEQUENCE</scope>
    <source>
        <strain evidence="2">IL3000</strain>
    </source>
</reference>
<feature type="transmembrane region" description="Helical" evidence="1">
    <location>
        <begin position="386"/>
        <end position="404"/>
    </location>
</feature>
<feature type="transmembrane region" description="Helical" evidence="1">
    <location>
        <begin position="244"/>
        <end position="265"/>
    </location>
</feature>
<feature type="transmembrane region" description="Helical" evidence="1">
    <location>
        <begin position="334"/>
        <end position="357"/>
    </location>
</feature>
<organism evidence="2">
    <name type="scientific">Trypanosoma congolense (strain IL3000)</name>
    <dbReference type="NCBI Taxonomy" id="1068625"/>
    <lineage>
        <taxon>Eukaryota</taxon>
        <taxon>Discoba</taxon>
        <taxon>Euglenozoa</taxon>
        <taxon>Kinetoplastea</taxon>
        <taxon>Metakinetoplastina</taxon>
        <taxon>Trypanosomatida</taxon>
        <taxon>Trypanosomatidae</taxon>
        <taxon>Trypanosoma</taxon>
        <taxon>Nannomonas</taxon>
    </lineage>
</organism>
<feature type="transmembrane region" description="Helical" evidence="1">
    <location>
        <begin position="93"/>
        <end position="114"/>
    </location>
</feature>
<dbReference type="AlphaFoldDB" id="G0UK83"/>